<dbReference type="SMR" id="Q5BHI1"/>
<dbReference type="InterPro" id="IPR017452">
    <property type="entry name" value="GPCR_Rhodpsn_7TM"/>
</dbReference>
<dbReference type="AlphaFoldDB" id="Q5BHI1"/>
<dbReference type="OMA" id="NAIPAMA"/>
<organism evidence="7 8">
    <name type="scientific">Caenorhabditis elegans</name>
    <dbReference type="NCBI Taxonomy" id="6239"/>
    <lineage>
        <taxon>Eukaryota</taxon>
        <taxon>Metazoa</taxon>
        <taxon>Ecdysozoa</taxon>
        <taxon>Nematoda</taxon>
        <taxon>Chromadorea</taxon>
        <taxon>Rhabditida</taxon>
        <taxon>Rhabditina</taxon>
        <taxon>Rhabditomorpha</taxon>
        <taxon>Rhabditoidea</taxon>
        <taxon>Rhabditidae</taxon>
        <taxon>Peloderinae</taxon>
        <taxon>Caenorhabditis</taxon>
    </lineage>
</organism>
<evidence type="ECO:0000259" key="6">
    <source>
        <dbReference type="PROSITE" id="PS50262"/>
    </source>
</evidence>
<dbReference type="SUPFAM" id="SSF81321">
    <property type="entry name" value="Family A G protein-coupled receptor-like"/>
    <property type="match status" value="1"/>
</dbReference>
<keyword evidence="4 5" id="KW-0472">Membrane</keyword>
<feature type="transmembrane region" description="Helical" evidence="5">
    <location>
        <begin position="12"/>
        <end position="34"/>
    </location>
</feature>
<dbReference type="AGR" id="WB:WBGene00044124"/>
<feature type="transmembrane region" description="Helical" evidence="5">
    <location>
        <begin position="90"/>
        <end position="114"/>
    </location>
</feature>
<proteinExistence type="predicted"/>
<evidence type="ECO:0000256" key="3">
    <source>
        <dbReference type="ARBA" id="ARBA00022989"/>
    </source>
</evidence>
<feature type="transmembrane region" description="Helical" evidence="5">
    <location>
        <begin position="46"/>
        <end position="70"/>
    </location>
</feature>
<keyword evidence="2 5" id="KW-0812">Transmembrane</keyword>
<protein>
    <submittedName>
        <fullName evidence="7">G-protein coupled receptors family 1 profile domain-containing protein</fullName>
    </submittedName>
</protein>
<dbReference type="Gene3D" id="1.20.1070.10">
    <property type="entry name" value="Rhodopsin 7-helix transmembrane proteins"/>
    <property type="match status" value="1"/>
</dbReference>
<dbReference type="GO" id="GO:0016020">
    <property type="term" value="C:membrane"/>
    <property type="evidence" value="ECO:0007669"/>
    <property type="project" value="UniProtKB-SubCell"/>
</dbReference>
<evidence type="ECO:0000256" key="1">
    <source>
        <dbReference type="ARBA" id="ARBA00004370"/>
    </source>
</evidence>
<dbReference type="EMBL" id="BX284604">
    <property type="protein sequence ID" value="CCD62223.2"/>
    <property type="molecule type" value="Genomic_DNA"/>
</dbReference>
<dbReference type="KEGG" id="cel:CELE_C39H7.8"/>
<feature type="domain" description="G-protein coupled receptors family 1 profile" evidence="6">
    <location>
        <begin position="28"/>
        <end position="225"/>
    </location>
</feature>
<dbReference type="SMART" id="SM01381">
    <property type="entry name" value="7TM_GPCR_Srsx"/>
    <property type="match status" value="1"/>
</dbReference>
<feature type="transmembrane region" description="Helical" evidence="5">
    <location>
        <begin position="214"/>
        <end position="239"/>
    </location>
</feature>
<dbReference type="Pfam" id="PF10320">
    <property type="entry name" value="7TM_GPCR_Srsx"/>
    <property type="match status" value="1"/>
</dbReference>
<accession>Q5BHI1</accession>
<dbReference type="PANTHER" id="PTHR23360">
    <property type="entry name" value="G-PROTEIN COUPLED RECEPTORS FAMILY 1 PROFILE DOMAIN-CONTAINING PROTEIN-RELATED"/>
    <property type="match status" value="1"/>
</dbReference>
<dbReference type="CTD" id="3565991"/>
<comment type="subcellular location">
    <subcellularLocation>
        <location evidence="1">Membrane</location>
    </subcellularLocation>
</comment>
<sequence>MISDNTYRIQRLIIYCFVLFFQVFGLFGNINLIVLTIRKKSLQSKYGYILGVLASIHSFCLLYESINMTFATFYHYQIRRELCFYTMFPYVFAHCLQTGTVWVLSLDLLITILFPIKSRRFYTPTYLSILFFLPVIYGVISVIFGFIFLDNAVLSMCNPPSSLHTYANAIWYCIMMIFTILTVLFYSVAFVVLHYKQVHKNANVQFLERMCMRTLKYLIVLFVVFRFITSIILNLLHIIHVNREVVSFVENFNAIPAMASFSQNACICYFRSSEYRVLLREQISKISPRICRLLPKSSGEVSYLGNAIGLKPISALSKTMTVGISKRIN</sequence>
<dbReference type="OrthoDB" id="5873055at2759"/>
<dbReference type="PROSITE" id="PS50262">
    <property type="entry name" value="G_PROTEIN_RECEP_F1_2"/>
    <property type="match status" value="1"/>
</dbReference>
<dbReference type="InterPro" id="IPR047130">
    <property type="entry name" value="7TM_GPCR_Srsx_nematod"/>
</dbReference>
<evidence type="ECO:0000313" key="8">
    <source>
        <dbReference type="Proteomes" id="UP000001940"/>
    </source>
</evidence>
<evidence type="ECO:0000313" key="7">
    <source>
        <dbReference type="EMBL" id="CCD62223.2"/>
    </source>
</evidence>
<feature type="transmembrane region" description="Helical" evidence="5">
    <location>
        <begin position="126"/>
        <end position="149"/>
    </location>
</feature>
<dbReference type="InterPro" id="IPR019424">
    <property type="entry name" value="7TM_GPCR_Srsx"/>
</dbReference>
<evidence type="ECO:0000256" key="2">
    <source>
        <dbReference type="ARBA" id="ARBA00022692"/>
    </source>
</evidence>
<dbReference type="UCSC" id="C39H7.8">
    <property type="organism name" value="c. elegans"/>
</dbReference>
<keyword evidence="3 5" id="KW-1133">Transmembrane helix</keyword>
<evidence type="ECO:0000256" key="5">
    <source>
        <dbReference type="SAM" id="Phobius"/>
    </source>
</evidence>
<dbReference type="RefSeq" id="NP_001023054.2">
    <property type="nucleotide sequence ID" value="NM_001027883.2"/>
</dbReference>
<dbReference type="Proteomes" id="UP000001940">
    <property type="component" value="Chromosome IV"/>
</dbReference>
<reference evidence="7 8" key="1">
    <citation type="journal article" date="1998" name="Science">
        <title>Genome sequence of the nematode C. elegans: a platform for investigating biology.</title>
        <authorList>
            <consortium name="The C. elegans sequencing consortium"/>
            <person name="Sulson J.E."/>
            <person name="Waterston R."/>
        </authorList>
    </citation>
    <scope>NUCLEOTIDE SEQUENCE [LARGE SCALE GENOMIC DNA]</scope>
    <source>
        <strain evidence="7 8">Bristol N2</strain>
    </source>
</reference>
<dbReference type="FunCoup" id="Q5BHI1">
    <property type="interactions" value="40"/>
</dbReference>
<feature type="transmembrane region" description="Helical" evidence="5">
    <location>
        <begin position="169"/>
        <end position="193"/>
    </location>
</feature>
<evidence type="ECO:0000256" key="4">
    <source>
        <dbReference type="ARBA" id="ARBA00023136"/>
    </source>
</evidence>
<dbReference type="PaxDb" id="6239-C39H7.8"/>
<dbReference type="GO" id="GO:0004930">
    <property type="term" value="F:G protein-coupled receptor activity"/>
    <property type="evidence" value="ECO:0007669"/>
    <property type="project" value="InterPro"/>
</dbReference>
<dbReference type="GeneID" id="3565991"/>
<keyword evidence="8" id="KW-1185">Reference proteome</keyword>
<dbReference type="WormBase" id="C39H7.8">
    <property type="protein sequence ID" value="CE49288"/>
    <property type="gene ID" value="WBGene00044124"/>
    <property type="gene designation" value="srsx-15"/>
</dbReference>
<dbReference type="InParanoid" id="Q5BHI1"/>
<keyword evidence="7" id="KW-0675">Receptor</keyword>
<dbReference type="HOGENOM" id="CLU_074191_0_0_1"/>
<gene>
    <name evidence="7 9" type="primary">srsx-15</name>
    <name evidence="9" type="ORF">C39H7.8</name>
    <name evidence="7" type="ORF">CELE_C39H7.8</name>
</gene>
<evidence type="ECO:0000313" key="9">
    <source>
        <dbReference type="WormBase" id="C39H7.8"/>
    </source>
</evidence>
<dbReference type="PANTHER" id="PTHR23360:SF67">
    <property type="entry name" value="G-PROTEIN COUPLED RECEPTORS FAMILY 1 PROFILE DOMAIN-CONTAINING PROTEIN"/>
    <property type="match status" value="1"/>
</dbReference>
<dbReference type="InterPro" id="IPR000276">
    <property type="entry name" value="GPCR_Rhodpsn"/>
</dbReference>
<name>Q5BHI1_CAEEL</name>